<dbReference type="SUPFAM" id="SSF57850">
    <property type="entry name" value="RING/U-box"/>
    <property type="match status" value="1"/>
</dbReference>
<proteinExistence type="predicted"/>
<feature type="region of interest" description="Disordered" evidence="2">
    <location>
        <begin position="117"/>
        <end position="222"/>
    </location>
</feature>
<keyword evidence="1" id="KW-0862">Zinc</keyword>
<keyword evidence="1" id="KW-0863">Zinc-finger</keyword>
<feature type="compositionally biased region" description="Basic and acidic residues" evidence="2">
    <location>
        <begin position="151"/>
        <end position="164"/>
    </location>
</feature>
<dbReference type="PROSITE" id="PS50089">
    <property type="entry name" value="ZF_RING_2"/>
    <property type="match status" value="1"/>
</dbReference>
<organism evidence="5">
    <name type="scientific">Micromonas pusilla (strain CCMP1545)</name>
    <name type="common">Picoplanktonic green alga</name>
    <dbReference type="NCBI Taxonomy" id="564608"/>
    <lineage>
        <taxon>Eukaryota</taxon>
        <taxon>Viridiplantae</taxon>
        <taxon>Chlorophyta</taxon>
        <taxon>Mamiellophyceae</taxon>
        <taxon>Mamiellales</taxon>
        <taxon>Mamiellaceae</taxon>
        <taxon>Micromonas</taxon>
    </lineage>
</organism>
<evidence type="ECO:0000313" key="5">
    <source>
        <dbReference type="Proteomes" id="UP000001876"/>
    </source>
</evidence>
<feature type="compositionally biased region" description="Acidic residues" evidence="2">
    <location>
        <begin position="165"/>
        <end position="175"/>
    </location>
</feature>
<reference evidence="4 5" key="1">
    <citation type="journal article" date="2009" name="Science">
        <title>Green evolution and dynamic adaptations revealed by genomes of the marine picoeukaryotes Micromonas.</title>
        <authorList>
            <person name="Worden A.Z."/>
            <person name="Lee J.H."/>
            <person name="Mock T."/>
            <person name="Rouze P."/>
            <person name="Simmons M.P."/>
            <person name="Aerts A.L."/>
            <person name="Allen A.E."/>
            <person name="Cuvelier M.L."/>
            <person name="Derelle E."/>
            <person name="Everett M.V."/>
            <person name="Foulon E."/>
            <person name="Grimwood J."/>
            <person name="Gundlach H."/>
            <person name="Henrissat B."/>
            <person name="Napoli C."/>
            <person name="McDonald S.M."/>
            <person name="Parker M.S."/>
            <person name="Rombauts S."/>
            <person name="Salamov A."/>
            <person name="Von Dassow P."/>
            <person name="Badger J.H."/>
            <person name="Coutinho P.M."/>
            <person name="Demir E."/>
            <person name="Dubchak I."/>
            <person name="Gentemann C."/>
            <person name="Eikrem W."/>
            <person name="Gready J.E."/>
            <person name="John U."/>
            <person name="Lanier W."/>
            <person name="Lindquist E.A."/>
            <person name="Lucas S."/>
            <person name="Mayer K.F."/>
            <person name="Moreau H."/>
            <person name="Not F."/>
            <person name="Otillar R."/>
            <person name="Panaud O."/>
            <person name="Pangilinan J."/>
            <person name="Paulsen I."/>
            <person name="Piegu B."/>
            <person name="Poliakov A."/>
            <person name="Robbens S."/>
            <person name="Schmutz J."/>
            <person name="Toulza E."/>
            <person name="Wyss T."/>
            <person name="Zelensky A."/>
            <person name="Zhou K."/>
            <person name="Armbrust E.V."/>
            <person name="Bhattacharya D."/>
            <person name="Goodenough U.W."/>
            <person name="Van de Peer Y."/>
            <person name="Grigoriev I.V."/>
        </authorList>
    </citation>
    <scope>NUCLEOTIDE SEQUENCE [LARGE SCALE GENOMIC DNA]</scope>
    <source>
        <strain evidence="4 5">CCMP1545</strain>
    </source>
</reference>
<name>C1N2S1_MICPC</name>
<keyword evidence="5" id="KW-1185">Reference proteome</keyword>
<dbReference type="RefSeq" id="XP_003061925.1">
    <property type="nucleotide sequence ID" value="XM_003061879.1"/>
</dbReference>
<evidence type="ECO:0000259" key="3">
    <source>
        <dbReference type="PROSITE" id="PS50089"/>
    </source>
</evidence>
<feature type="domain" description="RING-type" evidence="3">
    <location>
        <begin position="253"/>
        <end position="310"/>
    </location>
</feature>
<dbReference type="GO" id="GO:0008270">
    <property type="term" value="F:zinc ion binding"/>
    <property type="evidence" value="ECO:0007669"/>
    <property type="project" value="UniProtKB-KW"/>
</dbReference>
<accession>C1N2S1</accession>
<evidence type="ECO:0000256" key="1">
    <source>
        <dbReference type="PROSITE-ProRule" id="PRU00175"/>
    </source>
</evidence>
<keyword evidence="1" id="KW-0479">Metal-binding</keyword>
<feature type="region of interest" description="Disordered" evidence="2">
    <location>
        <begin position="37"/>
        <end position="105"/>
    </location>
</feature>
<dbReference type="KEGG" id="mpp:MICPUCDRAFT_51636"/>
<evidence type="ECO:0000256" key="2">
    <source>
        <dbReference type="SAM" id="MobiDB-lite"/>
    </source>
</evidence>
<feature type="compositionally biased region" description="Low complexity" evidence="2">
    <location>
        <begin position="44"/>
        <end position="64"/>
    </location>
</feature>
<dbReference type="Pfam" id="PF13920">
    <property type="entry name" value="zf-C3HC4_3"/>
    <property type="match status" value="1"/>
</dbReference>
<dbReference type="OMA" id="AKRRCPW"/>
<feature type="compositionally biased region" description="Acidic residues" evidence="2">
    <location>
        <begin position="207"/>
        <end position="218"/>
    </location>
</feature>
<gene>
    <name evidence="4" type="ORF">MICPUCDRAFT_51636</name>
</gene>
<dbReference type="GeneID" id="9687573"/>
<evidence type="ECO:0000313" key="4">
    <source>
        <dbReference type="EMBL" id="EEH53637.1"/>
    </source>
</evidence>
<sequence length="324" mass="34233">MHSPHNDHSRLAKCPVCAKDVHKVLITEHVELCLSKSRARSPDDASASSRAPLADADARANANANGGGGGGSSRRGASAADRHLGAGWRKASGGPEASTAGGGAGDARRDLLFRWAGGGARHPAGGSVGAPRAKPRARPVGPLSAWVSSRAVEEEPEAKRPKRDDDDDDDGDGDGDGAGTRTGTGMAASAADERDDDERECDRENERECDDVDEDDDANETRAASAKETAEALGDAGLVPFNLRVMSGNHAECGICLQPFSSDDGGGDASARPTAVRHVFWPCQHVRQCGECAIRIWQTPKAKRRCPWCKSKIEIRPRAFKPFL</sequence>
<dbReference type="AlphaFoldDB" id="C1N2S1"/>
<protein>
    <submittedName>
        <fullName evidence="4">Predicted protein</fullName>
    </submittedName>
</protein>
<dbReference type="Gene3D" id="3.30.40.10">
    <property type="entry name" value="Zinc/RING finger domain, C3HC4 (zinc finger)"/>
    <property type="match status" value="1"/>
</dbReference>
<dbReference type="EMBL" id="GG663745">
    <property type="protein sequence ID" value="EEH53637.1"/>
    <property type="molecule type" value="Genomic_DNA"/>
</dbReference>
<dbReference type="OrthoDB" id="498765at2759"/>
<dbReference type="InterPro" id="IPR001841">
    <property type="entry name" value="Znf_RING"/>
</dbReference>
<dbReference type="Proteomes" id="UP000001876">
    <property type="component" value="Unassembled WGS sequence"/>
</dbReference>
<dbReference type="InterPro" id="IPR013083">
    <property type="entry name" value="Znf_RING/FYVE/PHD"/>
</dbReference>